<dbReference type="AlphaFoldDB" id="A0A1L8D1X1"/>
<dbReference type="Gene3D" id="2.60.40.4070">
    <property type="match status" value="3"/>
</dbReference>
<keyword evidence="3" id="KW-1185">Reference proteome</keyword>
<protein>
    <submittedName>
        <fullName evidence="2">Modifier protein of major autolysin LytC</fullName>
    </submittedName>
</protein>
<name>A0A1L8D1X1_9THEO</name>
<evidence type="ECO:0000313" key="3">
    <source>
        <dbReference type="Proteomes" id="UP000187338"/>
    </source>
</evidence>
<comment type="caution">
    <text evidence="2">The sequence shown here is derived from an EMBL/GenBank/DDBJ whole genome shotgun (WGS) entry which is preliminary data.</text>
</comment>
<dbReference type="RefSeq" id="WP_075865349.1">
    <property type="nucleotide sequence ID" value="NZ_BDJL01000035.1"/>
</dbReference>
<dbReference type="STRING" id="661089.ciss_11190"/>
<dbReference type="EMBL" id="BDJL01000035">
    <property type="protein sequence ID" value="GAV25186.1"/>
    <property type="molecule type" value="Genomic_DNA"/>
</dbReference>
<evidence type="ECO:0000313" key="2">
    <source>
        <dbReference type="EMBL" id="GAV25186.1"/>
    </source>
</evidence>
<dbReference type="OrthoDB" id="9798386at2"/>
<organism evidence="2 3">
    <name type="scientific">Carboxydothermus islandicus</name>
    <dbReference type="NCBI Taxonomy" id="661089"/>
    <lineage>
        <taxon>Bacteria</taxon>
        <taxon>Bacillati</taxon>
        <taxon>Bacillota</taxon>
        <taxon>Clostridia</taxon>
        <taxon>Thermoanaerobacterales</taxon>
        <taxon>Thermoanaerobacteraceae</taxon>
        <taxon>Carboxydothermus</taxon>
    </lineage>
</organism>
<dbReference type="Proteomes" id="UP000187338">
    <property type="component" value="Unassembled WGS sequence"/>
</dbReference>
<feature type="signal peptide" evidence="1">
    <location>
        <begin position="1"/>
        <end position="24"/>
    </location>
</feature>
<reference evidence="3" key="1">
    <citation type="submission" date="2016-12" db="EMBL/GenBank/DDBJ databases">
        <title>Draft Genome Sequences od Carboxydothermus pertinax and islandicus, Hydrogenogenic Carboxydotrophic Bacteria.</title>
        <authorList>
            <person name="Fukuyama Y."/>
            <person name="Ohmae K."/>
            <person name="Yoneda Y."/>
            <person name="Yoshida T."/>
            <person name="Sako Y."/>
        </authorList>
    </citation>
    <scope>NUCLEOTIDE SEQUENCE [LARGE SCALE GENOMIC DNA]</scope>
    <source>
        <strain evidence="3">SET</strain>
    </source>
</reference>
<proteinExistence type="predicted"/>
<feature type="chain" id="PRO_5039090509" evidence="1">
    <location>
        <begin position="25"/>
        <end position="336"/>
    </location>
</feature>
<keyword evidence="1" id="KW-0732">Signal</keyword>
<gene>
    <name evidence="2" type="ORF">ciss_11190</name>
</gene>
<evidence type="ECO:0000256" key="1">
    <source>
        <dbReference type="SAM" id="SignalP"/>
    </source>
</evidence>
<sequence>MKKRFIALILSGLLLLMNAFPVLAHAGQTTTFKAKYVITKGSKVKFQYKMSKAGSFTIELYNPQGKLIKQLAKGKVKKAGTYTYIWQGTSPGNYILRAYYIYGKKKVLLSSLNVTVNDINLKVSAYHAVYEAGKGVHIGFVINKKATVSISVYDHDNKLIATLLNKKSFNPGEVMTYWDLKDYSMAPQMVMDIMPGTYHVKIEIVEDNGRKTVLMQPFTVTEEMLKMTEMITDYHANYESGKGVHIGFMLHKKATVTVNVYDHNNNFVAGLIQQKVFEPGDVMTYWDLKDYSMAPAMIMDIQPGTYHIKIEAVDEMGMKTTFEQPFTVTAEMLTVK</sequence>
<accession>A0A1L8D1X1</accession>